<evidence type="ECO:0000313" key="2">
    <source>
        <dbReference type="Proteomes" id="UP000026962"/>
    </source>
</evidence>
<dbReference type="HOGENOM" id="CLU_120192_4_1_1"/>
<accession>A0A0E0K2W3</accession>
<reference evidence="1" key="2">
    <citation type="submission" date="2018-05" db="EMBL/GenBank/DDBJ databases">
        <title>OpunRS2 (Oryza punctata Reference Sequence Version 2).</title>
        <authorList>
            <person name="Zhang J."/>
            <person name="Kudrna D."/>
            <person name="Lee S."/>
            <person name="Talag J."/>
            <person name="Welchert J."/>
            <person name="Wing R.A."/>
        </authorList>
    </citation>
    <scope>NUCLEOTIDE SEQUENCE [LARGE SCALE GENOMIC DNA]</scope>
</reference>
<dbReference type="AlphaFoldDB" id="A0A0E0K2W3"/>
<dbReference type="Gramene" id="OPUNC02G23360.1">
    <property type="protein sequence ID" value="OPUNC02G23360.1"/>
    <property type="gene ID" value="OPUNC02G23360"/>
</dbReference>
<proteinExistence type="predicted"/>
<dbReference type="EnsemblPlants" id="OPUNC02G23360.1">
    <property type="protein sequence ID" value="OPUNC02G23360.1"/>
    <property type="gene ID" value="OPUNC02G23360"/>
</dbReference>
<protein>
    <submittedName>
        <fullName evidence="1">Uncharacterized protein</fullName>
    </submittedName>
</protein>
<evidence type="ECO:0000313" key="1">
    <source>
        <dbReference type="EnsemblPlants" id="OPUNC02G23360.1"/>
    </source>
</evidence>
<dbReference type="Proteomes" id="UP000026962">
    <property type="component" value="Chromosome 2"/>
</dbReference>
<name>A0A0E0K2W3_ORYPU</name>
<reference evidence="1" key="1">
    <citation type="submission" date="2015-04" db="UniProtKB">
        <authorList>
            <consortium name="EnsemblPlants"/>
        </authorList>
    </citation>
    <scope>IDENTIFICATION</scope>
</reference>
<sequence>MSVADERWPAAVEAKALLQASLPDVGQHLNQKGGVHLRQGQQPAAAPRPTFAHRALCGWLQRIGWSPPVIEMMNGCYCAMSSSSLYHTTTSFHDSIVDFRSPPGMVPYDVRAFMQVNLLLLKGAFMRVNLLLLNGQM</sequence>
<keyword evidence="2" id="KW-1185">Reference proteome</keyword>
<organism evidence="1">
    <name type="scientific">Oryza punctata</name>
    <name type="common">Red rice</name>
    <dbReference type="NCBI Taxonomy" id="4537"/>
    <lineage>
        <taxon>Eukaryota</taxon>
        <taxon>Viridiplantae</taxon>
        <taxon>Streptophyta</taxon>
        <taxon>Embryophyta</taxon>
        <taxon>Tracheophyta</taxon>
        <taxon>Spermatophyta</taxon>
        <taxon>Magnoliopsida</taxon>
        <taxon>Liliopsida</taxon>
        <taxon>Poales</taxon>
        <taxon>Poaceae</taxon>
        <taxon>BOP clade</taxon>
        <taxon>Oryzoideae</taxon>
        <taxon>Oryzeae</taxon>
        <taxon>Oryzinae</taxon>
        <taxon>Oryza</taxon>
    </lineage>
</organism>